<dbReference type="RefSeq" id="WP_164655516.1">
    <property type="nucleotide sequence ID" value="NZ_JAAIJR010000099.1"/>
</dbReference>
<reference evidence="2" key="1">
    <citation type="journal article" date="2020" name="Microbiol. Resour. Announc.">
        <title>Draft Genome Sequences of Thiorhodococcus mannitoliphagus and Thiorhodococcus minor, Purple Sulfur Photosynthetic Bacteria in the Gammaproteobacterial Family Chromatiaceae.</title>
        <authorList>
            <person name="Aviles F.A."/>
            <person name="Meyer T.E."/>
            <person name="Kyndt J.A."/>
        </authorList>
    </citation>
    <scope>NUCLEOTIDE SEQUENCE [LARGE SCALE GENOMIC DNA]</scope>
    <source>
        <strain evidence="2">DSM 18266</strain>
    </source>
</reference>
<gene>
    <name evidence="1" type="ORF">G3480_19285</name>
</gene>
<protein>
    <submittedName>
        <fullName evidence="1">Uncharacterized protein</fullName>
    </submittedName>
</protein>
<evidence type="ECO:0000313" key="2">
    <source>
        <dbReference type="Proteomes" id="UP000471640"/>
    </source>
</evidence>
<dbReference type="Proteomes" id="UP000471640">
    <property type="component" value="Unassembled WGS sequence"/>
</dbReference>
<dbReference type="EMBL" id="JAAIJR010000099">
    <property type="protein sequence ID" value="NEX22423.1"/>
    <property type="molecule type" value="Genomic_DNA"/>
</dbReference>
<accession>A0A6P1DZD7</accession>
<proteinExistence type="predicted"/>
<sequence>MATIFNWIAEQAQARNPSADKPIVLLMDGQESLWNAGWEALSQRDEEITEVLDLMHALGYLWDAARVFYPKAPSGPEAVAFVQQQAGRLLHGQVETVLRSLRWLGTHHALTGKRLEQLEKICGDFHNNAHRMDDATYLEHGFPIASGVIEGACRCVVKDRMEGSGMRWVMSGAGAMLNMRCIALSDLWDAFKAFRIQRESRRLYPGFAANDADFTQAIAA</sequence>
<name>A0A6P1DZD7_9GAMM</name>
<reference evidence="1 2" key="2">
    <citation type="submission" date="2020-02" db="EMBL/GenBank/DDBJ databases">
        <title>Genome sequences of Thiorhodococcus mannitoliphagus and Thiorhodococcus minor, purple sulfur photosynthetic bacteria in the gammaproteobacterial family, Chromatiaceae.</title>
        <authorList>
            <person name="Aviles F.A."/>
            <person name="Meyer T.E."/>
            <person name="Kyndt J.A."/>
        </authorList>
    </citation>
    <scope>NUCLEOTIDE SEQUENCE [LARGE SCALE GENOMIC DNA]</scope>
    <source>
        <strain evidence="1 2">DSM 18266</strain>
    </source>
</reference>
<organism evidence="1 2">
    <name type="scientific">Thiorhodococcus mannitoliphagus</name>
    <dbReference type="NCBI Taxonomy" id="329406"/>
    <lineage>
        <taxon>Bacteria</taxon>
        <taxon>Pseudomonadati</taxon>
        <taxon>Pseudomonadota</taxon>
        <taxon>Gammaproteobacteria</taxon>
        <taxon>Chromatiales</taxon>
        <taxon>Chromatiaceae</taxon>
        <taxon>Thiorhodococcus</taxon>
    </lineage>
</organism>
<evidence type="ECO:0000313" key="1">
    <source>
        <dbReference type="EMBL" id="NEX22423.1"/>
    </source>
</evidence>
<keyword evidence="2" id="KW-1185">Reference proteome</keyword>
<dbReference type="AlphaFoldDB" id="A0A6P1DZD7"/>
<comment type="caution">
    <text evidence="1">The sequence shown here is derived from an EMBL/GenBank/DDBJ whole genome shotgun (WGS) entry which is preliminary data.</text>
</comment>